<comment type="caution">
    <text evidence="2">The sequence shown here is derived from an EMBL/GenBank/DDBJ whole genome shotgun (WGS) entry which is preliminary data.</text>
</comment>
<dbReference type="Proteomes" id="UP001431429">
    <property type="component" value="Unassembled WGS sequence"/>
</dbReference>
<organism evidence="2 3">
    <name type="scientific">Streptomyces albipurpureus</name>
    <dbReference type="NCBI Taxonomy" id="2897419"/>
    <lineage>
        <taxon>Bacteria</taxon>
        <taxon>Bacillati</taxon>
        <taxon>Actinomycetota</taxon>
        <taxon>Actinomycetes</taxon>
        <taxon>Kitasatosporales</taxon>
        <taxon>Streptomycetaceae</taxon>
        <taxon>Streptomyces</taxon>
    </lineage>
</organism>
<feature type="transmembrane region" description="Helical" evidence="1">
    <location>
        <begin position="12"/>
        <end position="32"/>
    </location>
</feature>
<gene>
    <name evidence="2" type="ORF">NBG84_03730</name>
</gene>
<keyword evidence="3" id="KW-1185">Reference proteome</keyword>
<proteinExistence type="predicted"/>
<feature type="transmembrane region" description="Helical" evidence="1">
    <location>
        <begin position="80"/>
        <end position="102"/>
    </location>
</feature>
<feature type="transmembrane region" description="Helical" evidence="1">
    <location>
        <begin position="39"/>
        <end position="60"/>
    </location>
</feature>
<reference evidence="2" key="1">
    <citation type="submission" date="2022-06" db="EMBL/GenBank/DDBJ databases">
        <title>Genome public.</title>
        <authorList>
            <person name="Sun Q."/>
        </authorList>
    </citation>
    <scope>NUCLEOTIDE SEQUENCE</scope>
    <source>
        <strain evidence="2">CWNU-1</strain>
    </source>
</reference>
<dbReference type="EMBL" id="JAMQAW010000003">
    <property type="protein sequence ID" value="MCM2387429.1"/>
    <property type="molecule type" value="Genomic_DNA"/>
</dbReference>
<evidence type="ECO:0000256" key="1">
    <source>
        <dbReference type="SAM" id="Phobius"/>
    </source>
</evidence>
<accession>A0ABT0UHB0</accession>
<protein>
    <recommendedName>
        <fullName evidence="4">Integral membrane protein</fullName>
    </recommendedName>
</protein>
<keyword evidence="1" id="KW-0812">Transmembrane</keyword>
<evidence type="ECO:0008006" key="4">
    <source>
        <dbReference type="Google" id="ProtNLM"/>
    </source>
</evidence>
<sequence>MMSWACTRRTAWTVAAGYVGLVMIFGLILGLYEDSSVGLWAAYLTYPGFVLVYILLALLGNSFDPSGEASVADPFGTMSVYAHGAVVNVLLVWAAVSFCRVVRSEWRR</sequence>
<evidence type="ECO:0000313" key="2">
    <source>
        <dbReference type="EMBL" id="MCM2387429.1"/>
    </source>
</evidence>
<name>A0ABT0UHB0_9ACTN</name>
<keyword evidence="1" id="KW-0472">Membrane</keyword>
<dbReference type="RefSeq" id="WP_250917793.1">
    <property type="nucleotide sequence ID" value="NZ_JAMQAW010000003.1"/>
</dbReference>
<keyword evidence="1" id="KW-1133">Transmembrane helix</keyword>
<evidence type="ECO:0000313" key="3">
    <source>
        <dbReference type="Proteomes" id="UP001431429"/>
    </source>
</evidence>